<dbReference type="EMBL" id="CAJNIZ010019946">
    <property type="protein sequence ID" value="CAE7433957.1"/>
    <property type="molecule type" value="Genomic_DNA"/>
</dbReference>
<feature type="domain" description="PhoD-like phosphatase metallophosphatase" evidence="1">
    <location>
        <begin position="1"/>
        <end position="131"/>
    </location>
</feature>
<dbReference type="AlphaFoldDB" id="A0A812RE95"/>
<reference evidence="2" key="1">
    <citation type="submission" date="2021-02" db="EMBL/GenBank/DDBJ databases">
        <authorList>
            <person name="Dougan E. K."/>
            <person name="Rhodes N."/>
            <person name="Thang M."/>
            <person name="Chan C."/>
        </authorList>
    </citation>
    <scope>NUCLEOTIDE SEQUENCE</scope>
</reference>
<sequence>EFGPQACMIMVDARSFRDEELFFESFAYNLTMVQEFIKRSYTEDRTMLGRSQLGQLKRDLLACNRAGITWKFLVVSIPMQAMGFPAAQDRWYGYAAERNSLLKFIQDEGIQNVVFLSADIHATFISDVAWQPLGFIPSDPPE</sequence>
<gene>
    <name evidence="2" type="primary">pld</name>
    <name evidence="2" type="ORF">SPIL2461_LOCUS10605</name>
</gene>
<feature type="non-terminal residue" evidence="2">
    <location>
        <position position="142"/>
    </location>
</feature>
<dbReference type="InterPro" id="IPR018946">
    <property type="entry name" value="PhoD-like_MPP"/>
</dbReference>
<organism evidence="2 3">
    <name type="scientific">Symbiodinium pilosum</name>
    <name type="common">Dinoflagellate</name>
    <dbReference type="NCBI Taxonomy" id="2952"/>
    <lineage>
        <taxon>Eukaryota</taxon>
        <taxon>Sar</taxon>
        <taxon>Alveolata</taxon>
        <taxon>Dinophyceae</taxon>
        <taxon>Suessiales</taxon>
        <taxon>Symbiodiniaceae</taxon>
        <taxon>Symbiodinium</taxon>
    </lineage>
</organism>
<dbReference type="InterPro" id="IPR038607">
    <property type="entry name" value="PhoD-like_sf"/>
</dbReference>
<keyword evidence="3" id="KW-1185">Reference proteome</keyword>
<dbReference type="PANTHER" id="PTHR43606">
    <property type="entry name" value="PHOSPHATASE, PUTATIVE (AFU_ORTHOLOGUE AFUA_6G08710)-RELATED"/>
    <property type="match status" value="1"/>
</dbReference>
<evidence type="ECO:0000313" key="2">
    <source>
        <dbReference type="EMBL" id="CAE7433957.1"/>
    </source>
</evidence>
<comment type="caution">
    <text evidence="2">The sequence shown here is derived from an EMBL/GenBank/DDBJ whole genome shotgun (WGS) entry which is preliminary data.</text>
</comment>
<name>A0A812RE95_SYMPI</name>
<accession>A0A812RE95</accession>
<proteinExistence type="predicted"/>
<protein>
    <submittedName>
        <fullName evidence="2">Pld protein</fullName>
    </submittedName>
</protein>
<dbReference type="Pfam" id="PF09423">
    <property type="entry name" value="PhoD"/>
    <property type="match status" value="1"/>
</dbReference>
<evidence type="ECO:0000259" key="1">
    <source>
        <dbReference type="Pfam" id="PF09423"/>
    </source>
</evidence>
<dbReference type="InterPro" id="IPR029052">
    <property type="entry name" value="Metallo-depent_PP-like"/>
</dbReference>
<dbReference type="SUPFAM" id="SSF56300">
    <property type="entry name" value="Metallo-dependent phosphatases"/>
    <property type="match status" value="1"/>
</dbReference>
<dbReference type="Gene3D" id="3.60.21.70">
    <property type="entry name" value="PhoD-like phosphatase"/>
    <property type="match status" value="1"/>
</dbReference>
<feature type="non-terminal residue" evidence="2">
    <location>
        <position position="1"/>
    </location>
</feature>
<dbReference type="InterPro" id="IPR052900">
    <property type="entry name" value="Phospholipid_Metab_Enz"/>
</dbReference>
<dbReference type="Proteomes" id="UP000649617">
    <property type="component" value="Unassembled WGS sequence"/>
</dbReference>
<evidence type="ECO:0000313" key="3">
    <source>
        <dbReference type="Proteomes" id="UP000649617"/>
    </source>
</evidence>
<dbReference type="OrthoDB" id="2100241at2759"/>
<dbReference type="PANTHER" id="PTHR43606:SF2">
    <property type="entry name" value="ALKALINE PHOSPHATASE FAMILY PROTEIN (AFU_ORTHOLOGUE AFUA_5G03860)"/>
    <property type="match status" value="1"/>
</dbReference>